<dbReference type="GeneID" id="19466507"/>
<dbReference type="InterPro" id="IPR016181">
    <property type="entry name" value="Acyl_CoA_acyltransferase"/>
</dbReference>
<proteinExistence type="predicted"/>
<dbReference type="HOGENOM" id="CLU_1129138_0_0_1"/>
<name>S3DJV6_GLAL2</name>
<dbReference type="Proteomes" id="UP000016922">
    <property type="component" value="Unassembled WGS sequence"/>
</dbReference>
<gene>
    <name evidence="2" type="ORF">GLAREA_07454</name>
</gene>
<protein>
    <submittedName>
        <fullName evidence="2">Acyl-CoA N-acyltransferases (Nat)</fullName>
    </submittedName>
</protein>
<evidence type="ECO:0000259" key="1">
    <source>
        <dbReference type="Pfam" id="PF13302"/>
    </source>
</evidence>
<organism evidence="2 3">
    <name type="scientific">Glarea lozoyensis (strain ATCC 20868 / MF5171)</name>
    <dbReference type="NCBI Taxonomy" id="1116229"/>
    <lineage>
        <taxon>Eukaryota</taxon>
        <taxon>Fungi</taxon>
        <taxon>Dikarya</taxon>
        <taxon>Ascomycota</taxon>
        <taxon>Pezizomycotina</taxon>
        <taxon>Leotiomycetes</taxon>
        <taxon>Helotiales</taxon>
        <taxon>Helotiaceae</taxon>
        <taxon>Glarea</taxon>
    </lineage>
</organism>
<dbReference type="Gene3D" id="3.40.630.30">
    <property type="match status" value="1"/>
</dbReference>
<dbReference type="Pfam" id="PF13302">
    <property type="entry name" value="Acetyltransf_3"/>
    <property type="match status" value="1"/>
</dbReference>
<dbReference type="RefSeq" id="XP_008080333.1">
    <property type="nucleotide sequence ID" value="XM_008082142.1"/>
</dbReference>
<evidence type="ECO:0000313" key="3">
    <source>
        <dbReference type="Proteomes" id="UP000016922"/>
    </source>
</evidence>
<dbReference type="KEGG" id="glz:GLAREA_07454"/>
<keyword evidence="3" id="KW-1185">Reference proteome</keyword>
<keyword evidence="2" id="KW-0012">Acyltransferase</keyword>
<evidence type="ECO:0000313" key="2">
    <source>
        <dbReference type="EMBL" id="EPE32321.1"/>
    </source>
</evidence>
<reference evidence="2 3" key="1">
    <citation type="journal article" date="2013" name="BMC Genomics">
        <title>Genomics-driven discovery of the pneumocandin biosynthetic gene cluster in the fungus Glarea lozoyensis.</title>
        <authorList>
            <person name="Chen L."/>
            <person name="Yue Q."/>
            <person name="Zhang X."/>
            <person name="Xiang M."/>
            <person name="Wang C."/>
            <person name="Li S."/>
            <person name="Che Y."/>
            <person name="Ortiz-Lopez F.J."/>
            <person name="Bills G.F."/>
            <person name="Liu X."/>
            <person name="An Z."/>
        </authorList>
    </citation>
    <scope>NUCLEOTIDE SEQUENCE [LARGE SCALE GENOMIC DNA]</scope>
    <source>
        <strain evidence="3">ATCC 20868 / MF5171</strain>
    </source>
</reference>
<sequence length="246" mass="28386">MAASPAHKIYNNMEITLTNCTFKLRSPTPDDAEFHYKLLTNKQVMKYDRIHNHYELGEDAASKQHNIGIHRKQIQQSIQKSQNGPYWAEDGKSANQNLWGMVEFVIEGTEGADKGKRLGWTGVHSFKIDPEAPEDKKLGTGLQARFQCVLETEYQGKGLATKCLRLMTQFAFEKLEDAGKYYINKFESVVHKENQALIHIMEKKAGWKEPFPMEKTEDEHLISYRITKDEYLKKNPFADVAEFKHC</sequence>
<accession>S3DJV6</accession>
<dbReference type="GO" id="GO:0016747">
    <property type="term" value="F:acyltransferase activity, transferring groups other than amino-acyl groups"/>
    <property type="evidence" value="ECO:0007669"/>
    <property type="project" value="InterPro"/>
</dbReference>
<dbReference type="EMBL" id="KE145359">
    <property type="protein sequence ID" value="EPE32321.1"/>
    <property type="molecule type" value="Genomic_DNA"/>
</dbReference>
<feature type="domain" description="N-acetyltransferase" evidence="1">
    <location>
        <begin position="23"/>
        <end position="203"/>
    </location>
</feature>
<keyword evidence="2" id="KW-0808">Transferase</keyword>
<dbReference type="SUPFAM" id="SSF55729">
    <property type="entry name" value="Acyl-CoA N-acyltransferases (Nat)"/>
    <property type="match status" value="1"/>
</dbReference>
<dbReference type="InterPro" id="IPR000182">
    <property type="entry name" value="GNAT_dom"/>
</dbReference>
<dbReference type="AlphaFoldDB" id="S3DJV6"/>